<dbReference type="Proteomes" id="UP000800036">
    <property type="component" value="Unassembled WGS sequence"/>
</dbReference>
<dbReference type="OrthoDB" id="4520428at2759"/>
<dbReference type="PANTHER" id="PTHR40624">
    <property type="entry name" value="BIOSYNTHESIS MONOOXYGENASE, PUTATIVE (AFU_ORTHOLOGUE AFUA_1G12025)-RELATED"/>
    <property type="match status" value="1"/>
</dbReference>
<keyword evidence="3" id="KW-1185">Reference proteome</keyword>
<proteinExistence type="predicted"/>
<evidence type="ECO:0000259" key="1">
    <source>
        <dbReference type="PROSITE" id="PS51725"/>
    </source>
</evidence>
<dbReference type="InterPro" id="IPR011008">
    <property type="entry name" value="Dimeric_a/b-barrel"/>
</dbReference>
<dbReference type="SUPFAM" id="SSF54909">
    <property type="entry name" value="Dimeric alpha+beta barrel"/>
    <property type="match status" value="2"/>
</dbReference>
<dbReference type="PANTHER" id="PTHR40624:SF1">
    <property type="entry name" value="BIOSYNTHESIS MONOOXYGENASE, PUTATIVE (AFU_ORTHOLOGUE AFUA_1G12025)-RELATED"/>
    <property type="match status" value="1"/>
</dbReference>
<dbReference type="Pfam" id="PF03992">
    <property type="entry name" value="ABM"/>
    <property type="match status" value="1"/>
</dbReference>
<feature type="domain" description="ABM" evidence="1">
    <location>
        <begin position="4"/>
        <end position="97"/>
    </location>
</feature>
<name>A0A6A5VAW3_9PLEO</name>
<sequence length="218" mass="25070">MPNFVVLAQLPFASDNARNIALEKLLKISDFSKANEPDTLRYFFATPRDEADVKLLYVIEEYTSKAAFDAHMAAEPVKALVAFLTQDPQYLKAESALNMTESYAFFTRPEIVNATDPWICYASIEYKEGKRAEALEPWKHVTSEMEKNEADTLNYSILKDNDHAETIRTLEIYASEEYFKEVHVPSQAVQENMKNYGNEIRASIKHVFLKYRGGFMDR</sequence>
<accession>A0A6A5VAW3</accession>
<evidence type="ECO:0000313" key="3">
    <source>
        <dbReference type="Proteomes" id="UP000800036"/>
    </source>
</evidence>
<reference evidence="2" key="1">
    <citation type="journal article" date="2020" name="Stud. Mycol.">
        <title>101 Dothideomycetes genomes: a test case for predicting lifestyles and emergence of pathogens.</title>
        <authorList>
            <person name="Haridas S."/>
            <person name="Albert R."/>
            <person name="Binder M."/>
            <person name="Bloem J."/>
            <person name="Labutti K."/>
            <person name="Salamov A."/>
            <person name="Andreopoulos B."/>
            <person name="Baker S."/>
            <person name="Barry K."/>
            <person name="Bills G."/>
            <person name="Bluhm B."/>
            <person name="Cannon C."/>
            <person name="Castanera R."/>
            <person name="Culley D."/>
            <person name="Daum C."/>
            <person name="Ezra D."/>
            <person name="Gonzalez J."/>
            <person name="Henrissat B."/>
            <person name="Kuo A."/>
            <person name="Liang C."/>
            <person name="Lipzen A."/>
            <person name="Lutzoni F."/>
            <person name="Magnuson J."/>
            <person name="Mondo S."/>
            <person name="Nolan M."/>
            <person name="Ohm R."/>
            <person name="Pangilinan J."/>
            <person name="Park H.-J."/>
            <person name="Ramirez L."/>
            <person name="Alfaro M."/>
            <person name="Sun H."/>
            <person name="Tritt A."/>
            <person name="Yoshinaga Y."/>
            <person name="Zwiers L.-H."/>
            <person name="Turgeon B."/>
            <person name="Goodwin S."/>
            <person name="Spatafora J."/>
            <person name="Crous P."/>
            <person name="Grigoriev I."/>
        </authorList>
    </citation>
    <scope>NUCLEOTIDE SEQUENCE</scope>
    <source>
        <strain evidence="2">CBS 107.79</strain>
    </source>
</reference>
<dbReference type="Gene3D" id="3.30.70.100">
    <property type="match status" value="1"/>
</dbReference>
<protein>
    <recommendedName>
        <fullName evidence="1">ABM domain-containing protein</fullName>
    </recommendedName>
</protein>
<gene>
    <name evidence="2" type="ORF">BU23DRAFT_531789</name>
</gene>
<organism evidence="2 3">
    <name type="scientific">Bimuria novae-zelandiae CBS 107.79</name>
    <dbReference type="NCBI Taxonomy" id="1447943"/>
    <lineage>
        <taxon>Eukaryota</taxon>
        <taxon>Fungi</taxon>
        <taxon>Dikarya</taxon>
        <taxon>Ascomycota</taxon>
        <taxon>Pezizomycotina</taxon>
        <taxon>Dothideomycetes</taxon>
        <taxon>Pleosporomycetidae</taxon>
        <taxon>Pleosporales</taxon>
        <taxon>Massarineae</taxon>
        <taxon>Didymosphaeriaceae</taxon>
        <taxon>Bimuria</taxon>
    </lineage>
</organism>
<dbReference type="PROSITE" id="PS51725">
    <property type="entry name" value="ABM"/>
    <property type="match status" value="1"/>
</dbReference>
<dbReference type="EMBL" id="ML976675">
    <property type="protein sequence ID" value="KAF1974291.1"/>
    <property type="molecule type" value="Genomic_DNA"/>
</dbReference>
<dbReference type="AlphaFoldDB" id="A0A6A5VAW3"/>
<evidence type="ECO:0000313" key="2">
    <source>
        <dbReference type="EMBL" id="KAF1974291.1"/>
    </source>
</evidence>
<dbReference type="InterPro" id="IPR007138">
    <property type="entry name" value="ABM_dom"/>
</dbReference>